<dbReference type="HOGENOM" id="CLU_3227782_0_0_2"/>
<evidence type="ECO:0000313" key="2">
    <source>
        <dbReference type="Proteomes" id="UP000007812"/>
    </source>
</evidence>
<gene>
    <name evidence="1" type="ordered locus">Mcup_0996</name>
</gene>
<dbReference type="PATRIC" id="fig|1006006.8.peg.988"/>
<keyword evidence="2" id="KW-1185">Reference proteome</keyword>
<accession>F4G2Q3</accession>
<dbReference type="AlphaFoldDB" id="F4G2Q3"/>
<dbReference type="STRING" id="1006006.Mcup_0996"/>
<dbReference type="KEGG" id="mcn:Mcup_0996"/>
<proteinExistence type="predicted"/>
<protein>
    <submittedName>
        <fullName evidence="1">Uncharacterized protein</fullName>
    </submittedName>
</protein>
<sequence length="43" mass="4967">MTSRLVALKISNTKKGRLKANVEAMSRTPGLIKRIKRNYFLDF</sequence>
<reference evidence="1 2" key="1">
    <citation type="journal article" date="2011" name="J. Bacteriol.">
        <title>Complete genome sequence of Metallosphaera cuprina, a metal sulfide-oxidizing archaeon from a hot spring.</title>
        <authorList>
            <person name="Liu L.J."/>
            <person name="You X.Y."/>
            <person name="Zheng H."/>
            <person name="Wang S."/>
            <person name="Jiang C.Y."/>
            <person name="Liu S.J."/>
        </authorList>
    </citation>
    <scope>NUCLEOTIDE SEQUENCE [LARGE SCALE GENOMIC DNA]</scope>
    <source>
        <strain evidence="1 2">Ar-4</strain>
    </source>
</reference>
<name>F4G2Q3_METCR</name>
<evidence type="ECO:0000313" key="1">
    <source>
        <dbReference type="EMBL" id="AEB95101.1"/>
    </source>
</evidence>
<organism evidence="1 2">
    <name type="scientific">Metallosphaera cuprina (strain Ar-4)</name>
    <dbReference type="NCBI Taxonomy" id="1006006"/>
    <lineage>
        <taxon>Archaea</taxon>
        <taxon>Thermoproteota</taxon>
        <taxon>Thermoprotei</taxon>
        <taxon>Sulfolobales</taxon>
        <taxon>Sulfolobaceae</taxon>
        <taxon>Metallosphaera</taxon>
    </lineage>
</organism>
<dbReference type="Proteomes" id="UP000007812">
    <property type="component" value="Chromosome"/>
</dbReference>
<dbReference type="EMBL" id="CP002656">
    <property type="protein sequence ID" value="AEB95101.1"/>
    <property type="molecule type" value="Genomic_DNA"/>
</dbReference>